<dbReference type="SUPFAM" id="SSF49879">
    <property type="entry name" value="SMAD/FHA domain"/>
    <property type="match status" value="1"/>
</dbReference>
<dbReference type="Proteomes" id="UP001190700">
    <property type="component" value="Unassembled WGS sequence"/>
</dbReference>
<feature type="domain" description="FHA" evidence="2">
    <location>
        <begin position="3"/>
        <end position="63"/>
    </location>
</feature>
<reference evidence="3 4" key="1">
    <citation type="journal article" date="2015" name="Genome Biol. Evol.">
        <title>Comparative Genomics of a Bacterivorous Green Alga Reveals Evolutionary Causalities and Consequences of Phago-Mixotrophic Mode of Nutrition.</title>
        <authorList>
            <person name="Burns J.A."/>
            <person name="Paasch A."/>
            <person name="Narechania A."/>
            <person name="Kim E."/>
        </authorList>
    </citation>
    <scope>NUCLEOTIDE SEQUENCE [LARGE SCALE GENOMIC DNA]</scope>
    <source>
        <strain evidence="3 4">PLY_AMNH</strain>
    </source>
</reference>
<dbReference type="EMBL" id="LGRX02024670">
    <property type="protein sequence ID" value="KAK3253742.1"/>
    <property type="molecule type" value="Genomic_DNA"/>
</dbReference>
<organism evidence="3 4">
    <name type="scientific">Cymbomonas tetramitiformis</name>
    <dbReference type="NCBI Taxonomy" id="36881"/>
    <lineage>
        <taxon>Eukaryota</taxon>
        <taxon>Viridiplantae</taxon>
        <taxon>Chlorophyta</taxon>
        <taxon>Pyramimonadophyceae</taxon>
        <taxon>Pyramimonadales</taxon>
        <taxon>Pyramimonadaceae</taxon>
        <taxon>Cymbomonas</taxon>
    </lineage>
</organism>
<name>A0AAE0CES4_9CHLO</name>
<feature type="compositionally biased region" description="Pro residues" evidence="1">
    <location>
        <begin position="78"/>
        <end position="91"/>
    </location>
</feature>
<comment type="caution">
    <text evidence="3">The sequence shown here is derived from an EMBL/GenBank/DDBJ whole genome shotgun (WGS) entry which is preliminary data.</text>
</comment>
<feature type="non-terminal residue" evidence="3">
    <location>
        <position position="1"/>
    </location>
</feature>
<dbReference type="AlphaFoldDB" id="A0AAE0CES4"/>
<evidence type="ECO:0000259" key="2">
    <source>
        <dbReference type="PROSITE" id="PS50006"/>
    </source>
</evidence>
<feature type="region of interest" description="Disordered" evidence="1">
    <location>
        <begin position="123"/>
        <end position="149"/>
    </location>
</feature>
<evidence type="ECO:0000256" key="1">
    <source>
        <dbReference type="SAM" id="MobiDB-lite"/>
    </source>
</evidence>
<accession>A0AAE0CES4</accession>
<feature type="region of interest" description="Disordered" evidence="1">
    <location>
        <begin position="172"/>
        <end position="212"/>
    </location>
</feature>
<feature type="compositionally biased region" description="Pro residues" evidence="1">
    <location>
        <begin position="184"/>
        <end position="212"/>
    </location>
</feature>
<feature type="region of interest" description="Disordered" evidence="1">
    <location>
        <begin position="71"/>
        <end position="98"/>
    </location>
</feature>
<keyword evidence="4" id="KW-1185">Reference proteome</keyword>
<evidence type="ECO:0000313" key="4">
    <source>
        <dbReference type="Proteomes" id="UP001190700"/>
    </source>
</evidence>
<dbReference type="InterPro" id="IPR008984">
    <property type="entry name" value="SMAD_FHA_dom_sf"/>
</dbReference>
<gene>
    <name evidence="3" type="ORF">CYMTET_37016</name>
</gene>
<dbReference type="PROSITE" id="PS50006">
    <property type="entry name" value="FHA_DOMAIN"/>
    <property type="match status" value="1"/>
</dbReference>
<protein>
    <recommendedName>
        <fullName evidence="2">FHA domain-containing protein</fullName>
    </recommendedName>
</protein>
<sequence length="497" mass="53359">TCVRIGRHPTNDIVLESESVALLLSRFHAYLERILWSSLSASERGSILERTDNSRQLMNHVRAVLGARFAGRSATGGAPPPPSTPATFQPPPDEEMVTGGFRRQRMSSDSGRRGVKSVPFKLGVGTKQTGRSTSEARRSVGVRGRGVEVERKHRKVTGNDAMYGDVPSGLEKAVEAGGGFTSTPMPPSPPVPCPSPPPSPSSPFLPDSPPPSVPFMTPQDHMEQYRVGEEDLVSPDAAIILFPSTPVYAATESMLATVPAGAQASERVVYLINMRNEINEFQVLAEADVPDTNADVNSSSGSWVAVSPGNGSLDIAGAAAEIRFSFDAAPHRVGSREMVFWLQSTIDPVPQFITVHMVVVSDRISNWSVARAATPPEGLVAGGTAAYTVEPYDQYGNPAVLDRYGNPVEQSPAAFLLDVFFISHEQVEHKTARQAVGPPHHLSSYKRMRGALLSALAPSPSMACLPLAQVARRREEGKCLKPSSLLGLGAWPMQLRT</sequence>
<evidence type="ECO:0000313" key="3">
    <source>
        <dbReference type="EMBL" id="KAK3253742.1"/>
    </source>
</evidence>
<dbReference type="InterPro" id="IPR000253">
    <property type="entry name" value="FHA_dom"/>
</dbReference>
<dbReference type="CDD" id="cd00060">
    <property type="entry name" value="FHA"/>
    <property type="match status" value="1"/>
</dbReference>
<proteinExistence type="predicted"/>